<dbReference type="PROSITE" id="PS00028">
    <property type="entry name" value="ZINC_FINGER_C2H2_1"/>
    <property type="match status" value="2"/>
</dbReference>
<evidence type="ECO:0000256" key="1">
    <source>
        <dbReference type="ARBA" id="ARBA00004123"/>
    </source>
</evidence>
<dbReference type="PANTHER" id="PTHR23235:SF161">
    <property type="entry name" value="C2H2-TYPE DOMAIN-CONTAINING PROTEIN"/>
    <property type="match status" value="1"/>
</dbReference>
<dbReference type="SUPFAM" id="SSF57667">
    <property type="entry name" value="beta-beta-alpha zinc fingers"/>
    <property type="match status" value="2"/>
</dbReference>
<dbReference type="GO" id="GO:0005634">
    <property type="term" value="C:nucleus"/>
    <property type="evidence" value="ECO:0007669"/>
    <property type="project" value="UniProtKB-SubCell"/>
</dbReference>
<organism evidence="13 14">
    <name type="scientific">Pristionchus entomophagus</name>
    <dbReference type="NCBI Taxonomy" id="358040"/>
    <lineage>
        <taxon>Eukaryota</taxon>
        <taxon>Metazoa</taxon>
        <taxon>Ecdysozoa</taxon>
        <taxon>Nematoda</taxon>
        <taxon>Chromadorea</taxon>
        <taxon>Rhabditida</taxon>
        <taxon>Rhabditina</taxon>
        <taxon>Diplogasteromorpha</taxon>
        <taxon>Diplogasteroidea</taxon>
        <taxon>Neodiplogasteridae</taxon>
        <taxon>Pristionchus</taxon>
    </lineage>
</organism>
<keyword evidence="8" id="KW-0804">Transcription</keyword>
<dbReference type="SMART" id="SM00355">
    <property type="entry name" value="ZnF_C2H2"/>
    <property type="match status" value="3"/>
</dbReference>
<dbReference type="GO" id="GO:0000981">
    <property type="term" value="F:DNA-binding transcription factor activity, RNA polymerase II-specific"/>
    <property type="evidence" value="ECO:0007669"/>
    <property type="project" value="TreeGrafter"/>
</dbReference>
<keyword evidence="3" id="KW-0677">Repeat</keyword>
<name>A0AAV5ULT2_9BILA</name>
<dbReference type="InterPro" id="IPR036236">
    <property type="entry name" value="Znf_C2H2_sf"/>
</dbReference>
<evidence type="ECO:0000256" key="11">
    <source>
        <dbReference type="SAM" id="MobiDB-lite"/>
    </source>
</evidence>
<comment type="caution">
    <text evidence="13">The sequence shown here is derived from an EMBL/GenBank/DDBJ whole genome shotgun (WGS) entry which is preliminary data.</text>
</comment>
<evidence type="ECO:0000256" key="6">
    <source>
        <dbReference type="ARBA" id="ARBA00023015"/>
    </source>
</evidence>
<evidence type="ECO:0000256" key="9">
    <source>
        <dbReference type="ARBA" id="ARBA00023242"/>
    </source>
</evidence>
<comment type="subcellular location">
    <subcellularLocation>
        <location evidence="1">Nucleus</location>
    </subcellularLocation>
</comment>
<keyword evidence="5" id="KW-0862">Zinc</keyword>
<reference evidence="13" key="1">
    <citation type="submission" date="2023-10" db="EMBL/GenBank/DDBJ databases">
        <title>Genome assembly of Pristionchus species.</title>
        <authorList>
            <person name="Yoshida K."/>
            <person name="Sommer R.J."/>
        </authorList>
    </citation>
    <scope>NUCLEOTIDE SEQUENCE</scope>
    <source>
        <strain evidence="13">RS0144</strain>
    </source>
</reference>
<protein>
    <recommendedName>
        <fullName evidence="12">C2H2-type domain-containing protein</fullName>
    </recommendedName>
</protein>
<evidence type="ECO:0000259" key="12">
    <source>
        <dbReference type="PROSITE" id="PS50157"/>
    </source>
</evidence>
<dbReference type="AlphaFoldDB" id="A0AAV5ULT2"/>
<dbReference type="Pfam" id="PF00096">
    <property type="entry name" value="zf-C2H2"/>
    <property type="match status" value="2"/>
</dbReference>
<dbReference type="Gene3D" id="3.30.160.60">
    <property type="entry name" value="Classic Zinc Finger"/>
    <property type="match status" value="3"/>
</dbReference>
<dbReference type="EMBL" id="BTSX01000006">
    <property type="protein sequence ID" value="GMT08029.1"/>
    <property type="molecule type" value="Genomic_DNA"/>
</dbReference>
<evidence type="ECO:0000256" key="7">
    <source>
        <dbReference type="ARBA" id="ARBA00023125"/>
    </source>
</evidence>
<dbReference type="Proteomes" id="UP001432027">
    <property type="component" value="Unassembled WGS sequence"/>
</dbReference>
<feature type="domain" description="C2H2-type" evidence="12">
    <location>
        <begin position="107"/>
        <end position="134"/>
    </location>
</feature>
<dbReference type="FunFam" id="3.30.160.60:FF:000064">
    <property type="entry name" value="Early growth response protein 3"/>
    <property type="match status" value="1"/>
</dbReference>
<keyword evidence="4 10" id="KW-0863">Zinc-finger</keyword>
<evidence type="ECO:0000256" key="8">
    <source>
        <dbReference type="ARBA" id="ARBA00023163"/>
    </source>
</evidence>
<feature type="compositionally biased region" description="Low complexity" evidence="11">
    <location>
        <begin position="66"/>
        <end position="90"/>
    </location>
</feature>
<dbReference type="GO" id="GO:0000978">
    <property type="term" value="F:RNA polymerase II cis-regulatory region sequence-specific DNA binding"/>
    <property type="evidence" value="ECO:0007669"/>
    <property type="project" value="TreeGrafter"/>
</dbReference>
<keyword evidence="7" id="KW-0238">DNA-binding</keyword>
<evidence type="ECO:0000256" key="10">
    <source>
        <dbReference type="PROSITE-ProRule" id="PRU00042"/>
    </source>
</evidence>
<dbReference type="InterPro" id="IPR013087">
    <property type="entry name" value="Znf_C2H2_type"/>
</dbReference>
<keyword evidence="9" id="KW-0539">Nucleus</keyword>
<evidence type="ECO:0000256" key="2">
    <source>
        <dbReference type="ARBA" id="ARBA00022723"/>
    </source>
</evidence>
<evidence type="ECO:0000313" key="13">
    <source>
        <dbReference type="EMBL" id="GMT08029.1"/>
    </source>
</evidence>
<evidence type="ECO:0000256" key="3">
    <source>
        <dbReference type="ARBA" id="ARBA00022737"/>
    </source>
</evidence>
<evidence type="ECO:0000313" key="14">
    <source>
        <dbReference type="Proteomes" id="UP001432027"/>
    </source>
</evidence>
<dbReference type="PROSITE" id="PS50157">
    <property type="entry name" value="ZINC_FINGER_C2H2_2"/>
    <property type="match status" value="2"/>
</dbReference>
<accession>A0AAV5ULT2</accession>
<evidence type="ECO:0000256" key="5">
    <source>
        <dbReference type="ARBA" id="ARBA00022833"/>
    </source>
</evidence>
<keyword evidence="2" id="KW-0479">Metal-binding</keyword>
<feature type="region of interest" description="Disordered" evidence="11">
    <location>
        <begin position="63"/>
        <end position="100"/>
    </location>
</feature>
<keyword evidence="6" id="KW-0805">Transcription regulation</keyword>
<feature type="domain" description="C2H2-type" evidence="12">
    <location>
        <begin position="135"/>
        <end position="162"/>
    </location>
</feature>
<feature type="non-terminal residue" evidence="13">
    <location>
        <position position="1"/>
    </location>
</feature>
<evidence type="ECO:0000256" key="4">
    <source>
        <dbReference type="ARBA" id="ARBA00022771"/>
    </source>
</evidence>
<dbReference type="PANTHER" id="PTHR23235">
    <property type="entry name" value="KRUEPPEL-LIKE TRANSCRIPTION FACTOR"/>
    <property type="match status" value="1"/>
</dbReference>
<sequence length="199" mass="21822">LQMWSTLYAQAALAAASPPPITTPGALSSAISTSALASTALSGCSSLLSPAIPISQPVLRMSRPEAASSTAATARGGSSSMISPKSSAASEPDDSDSDRNDPIRHKFWCNHCQKDFRRSDMLSRHIRRHTGEKPFQCDCCHRYFSRRDHLHTHRRTHADVKPYTCSLCSYAARRQDVLTRHMATRHQANAGQSIFQKGE</sequence>
<keyword evidence="14" id="KW-1185">Reference proteome</keyword>
<proteinExistence type="predicted"/>
<dbReference type="GO" id="GO:0008270">
    <property type="term" value="F:zinc ion binding"/>
    <property type="evidence" value="ECO:0007669"/>
    <property type="project" value="UniProtKB-KW"/>
</dbReference>
<gene>
    <name evidence="13" type="ORF">PENTCL1PPCAC_30203</name>
</gene>